<evidence type="ECO:0000313" key="2">
    <source>
        <dbReference type="Proteomes" id="UP001215280"/>
    </source>
</evidence>
<proteinExistence type="predicted"/>
<keyword evidence="2" id="KW-1185">Reference proteome</keyword>
<name>A0AAD7JV73_9AGAR</name>
<accession>A0AAD7JV73</accession>
<comment type="caution">
    <text evidence="1">The sequence shown here is derived from an EMBL/GenBank/DDBJ whole genome shotgun (WGS) entry which is preliminary data.</text>
</comment>
<feature type="non-terminal residue" evidence="1">
    <location>
        <position position="1"/>
    </location>
</feature>
<protein>
    <submittedName>
        <fullName evidence="1">Uncharacterized protein</fullName>
    </submittedName>
</protein>
<evidence type="ECO:0000313" key="1">
    <source>
        <dbReference type="EMBL" id="KAJ7772666.1"/>
    </source>
</evidence>
<organism evidence="1 2">
    <name type="scientific">Mycena maculata</name>
    <dbReference type="NCBI Taxonomy" id="230809"/>
    <lineage>
        <taxon>Eukaryota</taxon>
        <taxon>Fungi</taxon>
        <taxon>Dikarya</taxon>
        <taxon>Basidiomycota</taxon>
        <taxon>Agaricomycotina</taxon>
        <taxon>Agaricomycetes</taxon>
        <taxon>Agaricomycetidae</taxon>
        <taxon>Agaricales</taxon>
        <taxon>Marasmiineae</taxon>
        <taxon>Mycenaceae</taxon>
        <taxon>Mycena</taxon>
    </lineage>
</organism>
<reference evidence="1" key="1">
    <citation type="submission" date="2023-03" db="EMBL/GenBank/DDBJ databases">
        <title>Massive genome expansion in bonnet fungi (Mycena s.s.) driven by repeated elements and novel gene families across ecological guilds.</title>
        <authorList>
            <consortium name="Lawrence Berkeley National Laboratory"/>
            <person name="Harder C.B."/>
            <person name="Miyauchi S."/>
            <person name="Viragh M."/>
            <person name="Kuo A."/>
            <person name="Thoen E."/>
            <person name="Andreopoulos B."/>
            <person name="Lu D."/>
            <person name="Skrede I."/>
            <person name="Drula E."/>
            <person name="Henrissat B."/>
            <person name="Morin E."/>
            <person name="Kohler A."/>
            <person name="Barry K."/>
            <person name="LaButti K."/>
            <person name="Morin E."/>
            <person name="Salamov A."/>
            <person name="Lipzen A."/>
            <person name="Mereny Z."/>
            <person name="Hegedus B."/>
            <person name="Baldrian P."/>
            <person name="Stursova M."/>
            <person name="Weitz H."/>
            <person name="Taylor A."/>
            <person name="Grigoriev I.V."/>
            <person name="Nagy L.G."/>
            <person name="Martin F."/>
            <person name="Kauserud H."/>
        </authorList>
    </citation>
    <scope>NUCLEOTIDE SEQUENCE</scope>
    <source>
        <strain evidence="1">CBHHK188m</strain>
    </source>
</reference>
<dbReference type="EMBL" id="JARJLG010000019">
    <property type="protein sequence ID" value="KAJ7772666.1"/>
    <property type="molecule type" value="Genomic_DNA"/>
</dbReference>
<sequence length="154" mass="17741">NPGQCIEVAKQLLECIQPKWNPLIVNNDLCEELELFDAERAQNDDSGRETLTFDPLFRLTNFSNGFRIFAFEDHTTELSMKRYSVRDPNTDHLDIYLHAKLKYPGEARTKMIALVSIQGKDMVKREFSLLLSFLDTVEYPSFNTAILGGLFYVL</sequence>
<dbReference type="AlphaFoldDB" id="A0AAD7JV73"/>
<gene>
    <name evidence="1" type="ORF">DFH07DRAFT_733987</name>
</gene>
<dbReference type="Proteomes" id="UP001215280">
    <property type="component" value="Unassembled WGS sequence"/>
</dbReference>